<evidence type="ECO:0000256" key="3">
    <source>
        <dbReference type="ARBA" id="ARBA00022786"/>
    </source>
</evidence>
<evidence type="ECO:0000313" key="8">
    <source>
        <dbReference type="Proteomes" id="UP001620626"/>
    </source>
</evidence>
<evidence type="ECO:0000256" key="1">
    <source>
        <dbReference type="ARBA" id="ARBA00022723"/>
    </source>
</evidence>
<keyword evidence="8" id="KW-1185">Reference proteome</keyword>
<keyword evidence="2" id="KW-0863">Zinc-finger</keyword>
<keyword evidence="3" id="KW-0833">Ubl conjugation pathway</keyword>
<dbReference type="CDD" id="cd20336">
    <property type="entry name" value="Rcat_RBR"/>
    <property type="match status" value="1"/>
</dbReference>
<gene>
    <name evidence="7" type="ORF">niasHT_007754</name>
</gene>
<accession>A0ABD2LN27</accession>
<feature type="domain" description="IBR" evidence="6">
    <location>
        <begin position="53"/>
        <end position="93"/>
    </location>
</feature>
<keyword evidence="1" id="KW-0479">Metal-binding</keyword>
<keyword evidence="5" id="KW-0472">Membrane</keyword>
<dbReference type="Pfam" id="PF01485">
    <property type="entry name" value="IBR"/>
    <property type="match status" value="1"/>
</dbReference>
<reference evidence="7 8" key="1">
    <citation type="submission" date="2024-10" db="EMBL/GenBank/DDBJ databases">
        <authorList>
            <person name="Kim D."/>
        </authorList>
    </citation>
    <scope>NUCLEOTIDE SEQUENCE [LARGE SCALE GENOMIC DNA]</scope>
    <source>
        <strain evidence="7">BH-2024</strain>
    </source>
</reference>
<dbReference type="EMBL" id="JBICBT010000363">
    <property type="protein sequence ID" value="KAL3115749.1"/>
    <property type="molecule type" value="Genomic_DNA"/>
</dbReference>
<organism evidence="7 8">
    <name type="scientific">Heterodera trifolii</name>
    <dbReference type="NCBI Taxonomy" id="157864"/>
    <lineage>
        <taxon>Eukaryota</taxon>
        <taxon>Metazoa</taxon>
        <taxon>Ecdysozoa</taxon>
        <taxon>Nematoda</taxon>
        <taxon>Chromadorea</taxon>
        <taxon>Rhabditida</taxon>
        <taxon>Tylenchina</taxon>
        <taxon>Tylenchomorpha</taxon>
        <taxon>Tylenchoidea</taxon>
        <taxon>Heteroderidae</taxon>
        <taxon>Heteroderinae</taxon>
        <taxon>Heterodera</taxon>
    </lineage>
</organism>
<comment type="caution">
    <text evidence="7">The sequence shown here is derived from an EMBL/GenBank/DDBJ whole genome shotgun (WGS) entry which is preliminary data.</text>
</comment>
<evidence type="ECO:0000256" key="2">
    <source>
        <dbReference type="ARBA" id="ARBA00022771"/>
    </source>
</evidence>
<dbReference type="InterPro" id="IPR002867">
    <property type="entry name" value="IBR_dom"/>
</dbReference>
<dbReference type="Gene3D" id="1.20.120.1750">
    <property type="match status" value="1"/>
</dbReference>
<proteinExistence type="predicted"/>
<feature type="transmembrane region" description="Helical" evidence="5">
    <location>
        <begin position="175"/>
        <end position="197"/>
    </location>
</feature>
<dbReference type="AlphaFoldDB" id="A0ABD2LN27"/>
<protein>
    <recommendedName>
        <fullName evidence="6">IBR domain-containing protein</fullName>
    </recommendedName>
</protein>
<dbReference type="GO" id="GO:0008270">
    <property type="term" value="F:zinc ion binding"/>
    <property type="evidence" value="ECO:0007669"/>
    <property type="project" value="UniProtKB-KW"/>
</dbReference>
<feature type="transmembrane region" description="Helical" evidence="5">
    <location>
        <begin position="150"/>
        <end position="169"/>
    </location>
</feature>
<evidence type="ECO:0000313" key="7">
    <source>
        <dbReference type="EMBL" id="KAL3115749.1"/>
    </source>
</evidence>
<dbReference type="Proteomes" id="UP001620626">
    <property type="component" value="Unassembled WGS sequence"/>
</dbReference>
<name>A0ABD2LN27_9BILA</name>
<sequence>MEGGATSIITSTIGNESNLNELNSVVSVENETITNLEEEADLIIKAFGADFEEKNARQCPGCGEIYAQKIGCNYVRCPNLQCNTWFCWGCGKDDISWMHFLVKRCKPGYEDILKALYPLQFFVFLPLSVNFGVPAYFAKRTQINSVLVKICLFVVLLPIGSALSVLSLFPITFIWLFYLALSFVKLIPIVGQISMLFEFAEYITSFFGYGDWFGSYKRAEEGRRAERARNRLHRLEQRKRRIKTP</sequence>
<keyword evidence="4" id="KW-0862">Zinc</keyword>
<dbReference type="SUPFAM" id="SSF57850">
    <property type="entry name" value="RING/U-box"/>
    <property type="match status" value="1"/>
</dbReference>
<keyword evidence="5" id="KW-1133">Transmembrane helix</keyword>
<feature type="transmembrane region" description="Helical" evidence="5">
    <location>
        <begin position="115"/>
        <end position="138"/>
    </location>
</feature>
<keyword evidence="5" id="KW-0812">Transmembrane</keyword>
<evidence type="ECO:0000256" key="5">
    <source>
        <dbReference type="SAM" id="Phobius"/>
    </source>
</evidence>
<evidence type="ECO:0000259" key="6">
    <source>
        <dbReference type="Pfam" id="PF01485"/>
    </source>
</evidence>
<evidence type="ECO:0000256" key="4">
    <source>
        <dbReference type="ARBA" id="ARBA00022833"/>
    </source>
</evidence>